<dbReference type="Gene3D" id="3.30.230.10">
    <property type="match status" value="1"/>
</dbReference>
<keyword evidence="1" id="KW-0808">Transferase</keyword>
<feature type="domain" description="GHMP kinase N-terminal" evidence="5">
    <location>
        <begin position="97"/>
        <end position="172"/>
    </location>
</feature>
<accession>A0A250IT02</accession>
<keyword evidence="4" id="KW-0067">ATP-binding</keyword>
<proteinExistence type="predicted"/>
<dbReference type="KEGG" id="mbd:MEBOL_007808"/>
<keyword evidence="7" id="KW-1185">Reference proteome</keyword>
<dbReference type="Pfam" id="PF00288">
    <property type="entry name" value="GHMP_kinases_N"/>
    <property type="match status" value="1"/>
</dbReference>
<reference evidence="6 7" key="1">
    <citation type="submission" date="2017-06" db="EMBL/GenBank/DDBJ databases">
        <authorList>
            <person name="Kim H.J."/>
            <person name="Triplett B.A."/>
        </authorList>
    </citation>
    <scope>NUCLEOTIDE SEQUENCE [LARGE SCALE GENOMIC DNA]</scope>
    <source>
        <strain evidence="6 7">DSM 14713</strain>
    </source>
</reference>
<gene>
    <name evidence="6" type="ORF">MEBOL_007808</name>
</gene>
<dbReference type="GO" id="GO:0005524">
    <property type="term" value="F:ATP binding"/>
    <property type="evidence" value="ECO:0007669"/>
    <property type="project" value="UniProtKB-KW"/>
</dbReference>
<dbReference type="SUPFAM" id="SSF54211">
    <property type="entry name" value="Ribosomal protein S5 domain 2-like"/>
    <property type="match status" value="1"/>
</dbReference>
<evidence type="ECO:0000256" key="2">
    <source>
        <dbReference type="ARBA" id="ARBA00022741"/>
    </source>
</evidence>
<protein>
    <submittedName>
        <fullName evidence="6">GHMP kinase</fullName>
    </submittedName>
</protein>
<evidence type="ECO:0000313" key="6">
    <source>
        <dbReference type="EMBL" id="ATB34307.1"/>
    </source>
</evidence>
<dbReference type="InterPro" id="IPR020568">
    <property type="entry name" value="Ribosomal_Su5_D2-typ_SF"/>
</dbReference>
<evidence type="ECO:0000313" key="7">
    <source>
        <dbReference type="Proteomes" id="UP000217289"/>
    </source>
</evidence>
<dbReference type="PIRSF" id="PIRSF033887">
    <property type="entry name" value="PduX"/>
    <property type="match status" value="1"/>
</dbReference>
<dbReference type="InterPro" id="IPR014721">
    <property type="entry name" value="Ribsml_uS5_D2-typ_fold_subgr"/>
</dbReference>
<dbReference type="AlphaFoldDB" id="A0A250IT02"/>
<dbReference type="EMBL" id="CP022163">
    <property type="protein sequence ID" value="ATB34307.1"/>
    <property type="molecule type" value="Genomic_DNA"/>
</dbReference>
<keyword evidence="3 6" id="KW-0418">Kinase</keyword>
<evidence type="ECO:0000256" key="1">
    <source>
        <dbReference type="ARBA" id="ARBA00022679"/>
    </source>
</evidence>
<evidence type="ECO:0000256" key="3">
    <source>
        <dbReference type="ARBA" id="ARBA00022777"/>
    </source>
</evidence>
<sequence length="330" mass="36085">MEPLKRRPLVVVQAEPEPSAAPVVPVSRSLCFGRAVGHHGEVFQGVVRDSQGRLHRALSSLPCPGLRSEATFHVGSGKGIVVYPAWKKKARYAAQLALEWAGRTDVGGYLEVSSDIPPGWGLGSSTSDVTAALRAVFSSLELQVEDRVVARLAVKAETACDSSIFDQSAVLFAHREGEVLEEFGGPMPECEVLGFNTDEEGDGVDTLEFSPARYGAQEIDTFAELIVLLRRAIREQDVRLLGQVSSTCARINQAYLPKPHFEQLEAVVERVGSVGLQVAHSGTVVGLLFDPRDAEMNSRLERAREELARLGFSKTWRFSTTQVEPLRFED</sequence>
<dbReference type="PANTHER" id="PTHR43527:SF1">
    <property type="entry name" value="L-THREONINE KINASE"/>
    <property type="match status" value="1"/>
</dbReference>
<keyword evidence="2" id="KW-0547">Nucleotide-binding</keyword>
<name>A0A250IT02_9BACT</name>
<evidence type="ECO:0000259" key="5">
    <source>
        <dbReference type="Pfam" id="PF00288"/>
    </source>
</evidence>
<organism evidence="6 7">
    <name type="scientific">Melittangium boletus DSM 14713</name>
    <dbReference type="NCBI Taxonomy" id="1294270"/>
    <lineage>
        <taxon>Bacteria</taxon>
        <taxon>Pseudomonadati</taxon>
        <taxon>Myxococcota</taxon>
        <taxon>Myxococcia</taxon>
        <taxon>Myxococcales</taxon>
        <taxon>Cystobacterineae</taxon>
        <taxon>Archangiaceae</taxon>
        <taxon>Melittangium</taxon>
    </lineage>
</organism>
<dbReference type="InterPro" id="IPR006204">
    <property type="entry name" value="GHMP_kinase_N_dom"/>
</dbReference>
<dbReference type="PANTHER" id="PTHR43527">
    <property type="entry name" value="4-DIPHOSPHOCYTIDYL-2-C-METHYL-D-ERYTHRITOL KINASE, CHLOROPLASTIC"/>
    <property type="match status" value="1"/>
</dbReference>
<evidence type="ECO:0000256" key="4">
    <source>
        <dbReference type="ARBA" id="ARBA00022840"/>
    </source>
</evidence>
<dbReference type="InterPro" id="IPR012363">
    <property type="entry name" value="PduX"/>
</dbReference>
<dbReference type="Proteomes" id="UP000217289">
    <property type="component" value="Chromosome"/>
</dbReference>
<dbReference type="GO" id="GO:0016301">
    <property type="term" value="F:kinase activity"/>
    <property type="evidence" value="ECO:0007669"/>
    <property type="project" value="UniProtKB-KW"/>
</dbReference>